<dbReference type="EMBL" id="HBFX01026725">
    <property type="protein sequence ID" value="CAD8963422.1"/>
    <property type="molecule type" value="Transcribed_RNA"/>
</dbReference>
<evidence type="ECO:0000313" key="3">
    <source>
        <dbReference type="EMBL" id="CAD8963422.1"/>
    </source>
</evidence>
<feature type="compositionally biased region" description="Basic residues" evidence="1">
    <location>
        <begin position="75"/>
        <end position="85"/>
    </location>
</feature>
<protein>
    <submittedName>
        <fullName evidence="3">Uncharacterized protein</fullName>
    </submittedName>
</protein>
<name>A0A6T8LA27_HEMAN</name>
<feature type="region of interest" description="Disordered" evidence="1">
    <location>
        <begin position="56"/>
        <end position="96"/>
    </location>
</feature>
<reference evidence="3" key="1">
    <citation type="submission" date="2021-01" db="EMBL/GenBank/DDBJ databases">
        <authorList>
            <person name="Corre E."/>
            <person name="Pelletier E."/>
            <person name="Niang G."/>
            <person name="Scheremetjew M."/>
            <person name="Finn R."/>
            <person name="Kale V."/>
            <person name="Holt S."/>
            <person name="Cochrane G."/>
            <person name="Meng A."/>
            <person name="Brown T."/>
            <person name="Cohen L."/>
        </authorList>
    </citation>
    <scope>NUCLEOTIDE SEQUENCE</scope>
    <source>
        <strain evidence="2">CCMP441</strain>
        <strain evidence="3">CCMP644</strain>
    </source>
</reference>
<accession>A0A6T8LA27</accession>
<feature type="compositionally biased region" description="Basic and acidic residues" evidence="1">
    <location>
        <begin position="86"/>
        <end position="96"/>
    </location>
</feature>
<evidence type="ECO:0000313" key="2">
    <source>
        <dbReference type="EMBL" id="CAD8746131.1"/>
    </source>
</evidence>
<dbReference type="EMBL" id="HBFK01020426">
    <property type="protein sequence ID" value="CAD8746131.1"/>
    <property type="molecule type" value="Transcribed_RNA"/>
</dbReference>
<sequence>MTKPGFWEERIHVTWWRRSFDFVFCAAATPLNLKATRKKFGEGRVLASMCIKKKDKNGQWRGRPALPPSVAKSRRENRKGNRKRQKGFEPCRRNSDVQRLGWAKALAKKALAKKGGV</sequence>
<organism evidence="3">
    <name type="scientific">Hemiselmis andersenii</name>
    <name type="common">Cryptophyte alga</name>
    <dbReference type="NCBI Taxonomy" id="464988"/>
    <lineage>
        <taxon>Eukaryota</taxon>
        <taxon>Cryptophyceae</taxon>
        <taxon>Cryptomonadales</taxon>
        <taxon>Hemiselmidaceae</taxon>
        <taxon>Hemiselmis</taxon>
    </lineage>
</organism>
<evidence type="ECO:0000256" key="1">
    <source>
        <dbReference type="SAM" id="MobiDB-lite"/>
    </source>
</evidence>
<dbReference type="AlphaFoldDB" id="A0A6T8LA27"/>
<proteinExistence type="predicted"/>
<gene>
    <name evidence="3" type="ORF">HAND00432_LOCUS16217</name>
    <name evidence="2" type="ORF">HAND1043_LOCUS12627</name>
</gene>